<reference evidence="6" key="1">
    <citation type="journal article" date="2015" name="BMC Genomics">
        <title>Genomic and transcriptomic analysis of the endophytic fungus Pestalotiopsis fici reveals its lifestyle and high potential for synthesis of natural products.</title>
        <authorList>
            <person name="Wang X."/>
            <person name="Zhang X."/>
            <person name="Liu L."/>
            <person name="Xiang M."/>
            <person name="Wang W."/>
            <person name="Sun X."/>
            <person name="Che Y."/>
            <person name="Guo L."/>
            <person name="Liu G."/>
            <person name="Guo L."/>
            <person name="Wang C."/>
            <person name="Yin W.B."/>
            <person name="Stadler M."/>
            <person name="Zhang X."/>
            <person name="Liu X."/>
        </authorList>
    </citation>
    <scope>NUCLEOTIDE SEQUENCE [LARGE SCALE GENOMIC DNA]</scope>
    <source>
        <strain evidence="6">W106-1 / CGMCC3.15140</strain>
    </source>
</reference>
<feature type="repeat" description="ANK" evidence="3">
    <location>
        <begin position="608"/>
        <end position="640"/>
    </location>
</feature>
<evidence type="ECO:0000313" key="6">
    <source>
        <dbReference type="Proteomes" id="UP000030651"/>
    </source>
</evidence>
<dbReference type="OMA" id="KEPRWLH"/>
<dbReference type="Pfam" id="PF12796">
    <property type="entry name" value="Ank_2"/>
    <property type="match status" value="1"/>
</dbReference>
<dbReference type="HOGENOM" id="CLU_007446_0_0_1"/>
<keyword evidence="2 3" id="KW-0040">ANK repeat</keyword>
<keyword evidence="6" id="KW-1185">Reference proteome</keyword>
<dbReference type="PANTHER" id="PTHR24198">
    <property type="entry name" value="ANKYRIN REPEAT AND PROTEIN KINASE DOMAIN-CONTAINING PROTEIN"/>
    <property type="match status" value="1"/>
</dbReference>
<feature type="region of interest" description="Disordered" evidence="4">
    <location>
        <begin position="94"/>
        <end position="151"/>
    </location>
</feature>
<proteinExistence type="predicted"/>
<dbReference type="PANTHER" id="PTHR24198:SF165">
    <property type="entry name" value="ANKYRIN REPEAT-CONTAINING PROTEIN-RELATED"/>
    <property type="match status" value="1"/>
</dbReference>
<evidence type="ECO:0000256" key="3">
    <source>
        <dbReference type="PROSITE-ProRule" id="PRU00023"/>
    </source>
</evidence>
<evidence type="ECO:0000256" key="2">
    <source>
        <dbReference type="ARBA" id="ARBA00023043"/>
    </source>
</evidence>
<organism evidence="5 6">
    <name type="scientific">Pestalotiopsis fici (strain W106-1 / CGMCC3.15140)</name>
    <dbReference type="NCBI Taxonomy" id="1229662"/>
    <lineage>
        <taxon>Eukaryota</taxon>
        <taxon>Fungi</taxon>
        <taxon>Dikarya</taxon>
        <taxon>Ascomycota</taxon>
        <taxon>Pezizomycotina</taxon>
        <taxon>Sordariomycetes</taxon>
        <taxon>Xylariomycetidae</taxon>
        <taxon>Amphisphaeriales</taxon>
        <taxon>Sporocadaceae</taxon>
        <taxon>Pestalotiopsis</taxon>
    </lineage>
</organism>
<dbReference type="Gene3D" id="1.25.40.20">
    <property type="entry name" value="Ankyrin repeat-containing domain"/>
    <property type="match status" value="1"/>
</dbReference>
<dbReference type="SUPFAM" id="SSF48403">
    <property type="entry name" value="Ankyrin repeat"/>
    <property type="match status" value="1"/>
</dbReference>
<dbReference type="PROSITE" id="PS50297">
    <property type="entry name" value="ANK_REP_REGION"/>
    <property type="match status" value="1"/>
</dbReference>
<sequence>MMNHDQPSPATSNATNRTNRGGRPREWTPPRARRLTRLYCYTSLKVDEILKVLGDEVWSPGKEAANKHLNHLLGKDPRWMRPRDLGEARQRIAGLKNSDRARSSSQSSSNTQNPLSPMSGIYDPSVHPYQRTDTMDSKSFGRSSGSSLEKTDTFMFGQPGLQQRTATTTFSIPPSARQNTGTRNLQTMQNPSYASFFRSIPGLGRQGTSMTTSTNFSIGSTKAAWNNMKEKLNGIEGLQKSDVKDVFRLLKRYTISNEDGTDHSRSSPRSAMGAFNPPTMANFRGQTEGVTSVADYSLPGDFAGTSESIYDSTTCMDQFGNTTYHLVAARENMMTHLFHLLSQENSPPSPLLNATNSGGQTFLHVLHPNWFEEDSRLVILIETLRSLQFDFSTTDVYGRTFFHILRSNLKSNSGLMREITSLFGNNMNLLNRRDAFGVKPMILRASTIPVNRAEARPSHLTIPGTTDSTQQKIKEHTKFLKIITDVNATDDGYTREDPQGRNALHCLAEVILDIASIDGQGNNTKPRKRKMDDQNEPVLQTCPLSHRIQYLDTVLQAHVDVNHYNASGDTVLMSFVSHITDGQDDKALEELIERLLNAGANIEARNRNGETVLQVAARLGQKFAVKVLLKQGANVHVRNSDGRSVLQTIDDYTRFSGDDDEALARLEATRGVLSGRFSNYKAVQEPSLLDQWSFRPPQLPNRFG</sequence>
<dbReference type="GeneID" id="19274260"/>
<evidence type="ECO:0000256" key="4">
    <source>
        <dbReference type="SAM" id="MobiDB-lite"/>
    </source>
</evidence>
<dbReference type="SMART" id="SM00248">
    <property type="entry name" value="ANK"/>
    <property type="match status" value="3"/>
</dbReference>
<keyword evidence="1" id="KW-0677">Repeat</keyword>
<feature type="region of interest" description="Disordered" evidence="4">
    <location>
        <begin position="1"/>
        <end position="30"/>
    </location>
</feature>
<feature type="compositionally biased region" description="Polar residues" evidence="4">
    <location>
        <begin position="1"/>
        <end position="19"/>
    </location>
</feature>
<gene>
    <name evidence="5" type="ORF">PFICI_09247</name>
</gene>
<dbReference type="KEGG" id="pfy:PFICI_09247"/>
<evidence type="ECO:0000313" key="5">
    <source>
        <dbReference type="EMBL" id="ETS79394.1"/>
    </source>
</evidence>
<dbReference type="InterPro" id="IPR036770">
    <property type="entry name" value="Ankyrin_rpt-contain_sf"/>
</dbReference>
<dbReference type="InParanoid" id="W3X045"/>
<dbReference type="AlphaFoldDB" id="W3X045"/>
<dbReference type="STRING" id="1229662.W3X045"/>
<dbReference type="OrthoDB" id="194358at2759"/>
<feature type="compositionally biased region" description="Low complexity" evidence="4">
    <location>
        <begin position="137"/>
        <end position="147"/>
    </location>
</feature>
<dbReference type="Proteomes" id="UP000030651">
    <property type="component" value="Unassembled WGS sequence"/>
</dbReference>
<protein>
    <submittedName>
        <fullName evidence="5">Uncharacterized protein</fullName>
    </submittedName>
</protein>
<dbReference type="RefSeq" id="XP_007836019.1">
    <property type="nucleotide sequence ID" value="XM_007837828.1"/>
</dbReference>
<dbReference type="eggNOG" id="ENOG502RS6K">
    <property type="taxonomic scope" value="Eukaryota"/>
</dbReference>
<dbReference type="InterPro" id="IPR002110">
    <property type="entry name" value="Ankyrin_rpt"/>
</dbReference>
<dbReference type="PROSITE" id="PS50088">
    <property type="entry name" value="ANK_REPEAT"/>
    <property type="match status" value="1"/>
</dbReference>
<name>W3X045_PESFW</name>
<evidence type="ECO:0000256" key="1">
    <source>
        <dbReference type="ARBA" id="ARBA00022737"/>
    </source>
</evidence>
<accession>W3X045</accession>
<dbReference type="EMBL" id="KI912114">
    <property type="protein sequence ID" value="ETS79394.1"/>
    <property type="molecule type" value="Genomic_DNA"/>
</dbReference>